<feature type="domain" description="Carboxylesterase type B" evidence="5">
    <location>
        <begin position="68"/>
        <end position="552"/>
    </location>
</feature>
<organism evidence="6 7">
    <name type="scientific">Fundidesulfovibrio magnetotacticus</name>
    <dbReference type="NCBI Taxonomy" id="2730080"/>
    <lineage>
        <taxon>Bacteria</taxon>
        <taxon>Pseudomonadati</taxon>
        <taxon>Thermodesulfobacteriota</taxon>
        <taxon>Desulfovibrionia</taxon>
        <taxon>Desulfovibrionales</taxon>
        <taxon>Desulfovibrionaceae</taxon>
        <taxon>Fundidesulfovibrio</taxon>
    </lineage>
</organism>
<dbReference type="SUPFAM" id="SSF53474">
    <property type="entry name" value="alpha/beta-Hydrolases"/>
    <property type="match status" value="1"/>
</dbReference>
<dbReference type="PROSITE" id="PS00941">
    <property type="entry name" value="CARBOXYLESTERASE_B_2"/>
    <property type="match status" value="1"/>
</dbReference>
<dbReference type="PROSITE" id="PS00122">
    <property type="entry name" value="CARBOXYLESTERASE_B_1"/>
    <property type="match status" value="1"/>
</dbReference>
<evidence type="ECO:0000256" key="2">
    <source>
        <dbReference type="ARBA" id="ARBA00022801"/>
    </source>
</evidence>
<evidence type="ECO:0000256" key="3">
    <source>
        <dbReference type="RuleBase" id="RU361235"/>
    </source>
</evidence>
<dbReference type="PANTHER" id="PTHR43918:SF4">
    <property type="entry name" value="CARBOXYLIC ESTER HYDROLASE"/>
    <property type="match status" value="1"/>
</dbReference>
<reference evidence="6 7" key="1">
    <citation type="submission" date="2020-04" db="EMBL/GenBank/DDBJ databases">
        <authorList>
            <consortium name="Desulfovibrio sp. FSS-1 genome sequencing consortium"/>
            <person name="Shimoshige H."/>
            <person name="Kobayashi H."/>
            <person name="Maekawa T."/>
        </authorList>
    </citation>
    <scope>NUCLEOTIDE SEQUENCE [LARGE SCALE GENOMIC DNA]</scope>
    <source>
        <strain evidence="6 7">SIID29052-01</strain>
    </source>
</reference>
<dbReference type="PANTHER" id="PTHR43918">
    <property type="entry name" value="ACETYLCHOLINESTERASE"/>
    <property type="match status" value="1"/>
</dbReference>
<dbReference type="InterPro" id="IPR019826">
    <property type="entry name" value="Carboxylesterase_B_AS"/>
</dbReference>
<keyword evidence="7" id="KW-1185">Reference proteome</keyword>
<dbReference type="InterPro" id="IPR019819">
    <property type="entry name" value="Carboxylesterase_B_CS"/>
</dbReference>
<dbReference type="Pfam" id="PF00135">
    <property type="entry name" value="COesterase"/>
    <property type="match status" value="1"/>
</dbReference>
<dbReference type="Proteomes" id="UP000494245">
    <property type="component" value="Unassembled WGS sequence"/>
</dbReference>
<dbReference type="InterPro" id="IPR029058">
    <property type="entry name" value="AB_hydrolase_fold"/>
</dbReference>
<evidence type="ECO:0000259" key="5">
    <source>
        <dbReference type="Pfam" id="PF00135"/>
    </source>
</evidence>
<protein>
    <recommendedName>
        <fullName evidence="3">Carboxylic ester hydrolase</fullName>
        <ecNumber evidence="3">3.1.1.-</ecNumber>
    </recommendedName>
</protein>
<evidence type="ECO:0000256" key="4">
    <source>
        <dbReference type="SAM" id="MobiDB-lite"/>
    </source>
</evidence>
<name>A0A6V8LRV0_9BACT</name>
<gene>
    <name evidence="6" type="primary">fumD</name>
    <name evidence="6" type="ORF">NNJEOMEG_03051</name>
</gene>
<proteinExistence type="inferred from homology"/>
<dbReference type="InterPro" id="IPR050654">
    <property type="entry name" value="AChE-related_enzymes"/>
</dbReference>
<feature type="region of interest" description="Disordered" evidence="4">
    <location>
        <begin position="1"/>
        <end position="28"/>
    </location>
</feature>
<evidence type="ECO:0000313" key="6">
    <source>
        <dbReference type="EMBL" id="GFK95193.1"/>
    </source>
</evidence>
<dbReference type="EC" id="3.1.1.-" evidence="3"/>
<evidence type="ECO:0000256" key="1">
    <source>
        <dbReference type="ARBA" id="ARBA00005964"/>
    </source>
</evidence>
<evidence type="ECO:0000313" key="7">
    <source>
        <dbReference type="Proteomes" id="UP000494245"/>
    </source>
</evidence>
<keyword evidence="2 3" id="KW-0378">Hydrolase</keyword>
<comment type="caution">
    <text evidence="6">The sequence shown here is derived from an EMBL/GenBank/DDBJ whole genome shotgun (WGS) entry which is preliminary data.</text>
</comment>
<comment type="similarity">
    <text evidence="1 3">Belongs to the type-B carboxylesterase/lipase family.</text>
</comment>
<dbReference type="InterPro" id="IPR002018">
    <property type="entry name" value="CarbesteraseB"/>
</dbReference>
<accession>A0A6V8LRV0</accession>
<sequence length="565" mass="59884">MPSRAATPAPIRHPAHVRGAGSPVAPPADAPFGSSRRLPLMSALALLLALLACATARAADASLQAPVVLDSGPVTGLALPGLHAYLGIPYAAPPVGALRWRPPQPPAAWSEPRPCTAFGPGCPQPAQKPEGRFSEDCLTLNVWTPAASPGGKLPVMVWVHGGGFNFGASSQPEYDGAELARRGVVTVTLNYRLGPLGFLVHPALDGESSHGVSGNYGLLDQMAGLAWVRRNIAVFGGDPDNVTLFGQSAGSRSVSLQLLSPLSEGLFRRAIAQSGGPVIGSEYLSPVFDGDRPRAARMGLELARRLGADGAPDPLAVLRAATADEVVRAAACDTGLFAEEIFFSPVFDGWALPADPGAAIASGRMHPVPVMTGSTANEGAAYLGREKNLDRARYETFLKSRFGARWREAAAAFPARADADVPGAIDRVVTVGANVEPARFMARSQASRGRKAWLFHFSRVPGTDLARRFGAHHGVDLAYVFGNLEPPQAYDATDRELSRQVMDYWTNFARTGNPNGPGLPPWPACRPGSEPVMDFGDAPRLRRELFPRQADFVAGVSRFPREARP</sequence>
<dbReference type="EMBL" id="BLTE01000015">
    <property type="protein sequence ID" value="GFK95193.1"/>
    <property type="molecule type" value="Genomic_DNA"/>
</dbReference>
<dbReference type="GO" id="GO:0052689">
    <property type="term" value="F:carboxylic ester hydrolase activity"/>
    <property type="evidence" value="ECO:0007669"/>
    <property type="project" value="TreeGrafter"/>
</dbReference>
<reference evidence="6 7" key="2">
    <citation type="submission" date="2020-05" db="EMBL/GenBank/DDBJ databases">
        <title>Draft genome sequence of Desulfovibrio sp. strainFSS-1.</title>
        <authorList>
            <person name="Shimoshige H."/>
            <person name="Kobayashi H."/>
            <person name="Maekawa T."/>
        </authorList>
    </citation>
    <scope>NUCLEOTIDE SEQUENCE [LARGE SCALE GENOMIC DNA]</scope>
    <source>
        <strain evidence="6 7">SIID29052-01</strain>
    </source>
</reference>
<dbReference type="AlphaFoldDB" id="A0A6V8LRV0"/>
<dbReference type="Gene3D" id="3.40.50.1820">
    <property type="entry name" value="alpha/beta hydrolase"/>
    <property type="match status" value="1"/>
</dbReference>